<keyword evidence="8" id="KW-1185">Reference proteome</keyword>
<dbReference type="GO" id="GO:0008380">
    <property type="term" value="P:RNA splicing"/>
    <property type="evidence" value="ECO:0007669"/>
    <property type="project" value="UniProtKB-KW"/>
</dbReference>
<keyword evidence="1" id="KW-0507">mRNA processing</keyword>
<feature type="compositionally biased region" description="Low complexity" evidence="4">
    <location>
        <begin position="266"/>
        <end position="276"/>
    </location>
</feature>
<feature type="domain" description="RRM" evidence="6">
    <location>
        <begin position="160"/>
        <end position="238"/>
    </location>
</feature>
<dbReference type="EMBL" id="JAGGNH010000002">
    <property type="protein sequence ID" value="KAJ0982759.1"/>
    <property type="molecule type" value="Genomic_DNA"/>
</dbReference>
<feature type="compositionally biased region" description="Basic residues" evidence="4">
    <location>
        <begin position="277"/>
        <end position="290"/>
    </location>
</feature>
<dbReference type="Gene3D" id="3.30.70.330">
    <property type="match status" value="1"/>
</dbReference>
<evidence type="ECO:0000256" key="3">
    <source>
        <dbReference type="PROSITE-ProRule" id="PRU00176"/>
    </source>
</evidence>
<comment type="caution">
    <text evidence="7">The sequence shown here is derived from an EMBL/GenBank/DDBJ whole genome shotgun (WGS) entry which is preliminary data.</text>
</comment>
<keyword evidence="3" id="KW-0694">RNA-binding</keyword>
<accession>A0A9D5HN37</accession>
<dbReference type="InterPro" id="IPR012677">
    <property type="entry name" value="Nucleotide-bd_a/b_plait_sf"/>
</dbReference>
<sequence>MYTYVFCVFDRALVTRALVENPDLINWWLTFKALYGLAALICGNGYIVGINQIYDIGIDKFQISTLATTLGVRNIAFLGSGLLLANYIGAILVAIYMPQVRTLFSKIVFFDPNMKLGILAKKMRGRSYSYSPSPPRGYRRRGRSPSPRGRYGGRGRDLPTSLLVRNLRHDCRPDDLRKAFGQFGPLKDIYLPRDYYTGEPRGFGFVQYVDPADATEAKYQMDRQILLGRELTVVFAEENRKKPADMRARERIRGRDRDYRRTPHNSRSPSPRYSRSPVRRYTRSPVRRYSRSPSPRYSRSPPRRYSRSYARSRSRSPGIYSPPPKPQEYSRSPSPQDVKSHRERSYSGSPPPYNGSRSRSPTENYGRKQQSHREGSLSA</sequence>
<evidence type="ECO:0000256" key="5">
    <source>
        <dbReference type="SAM" id="Phobius"/>
    </source>
</evidence>
<feature type="compositionally biased region" description="Basic residues" evidence="4">
    <location>
        <begin position="301"/>
        <end position="314"/>
    </location>
</feature>
<dbReference type="AlphaFoldDB" id="A0A9D5HN37"/>
<evidence type="ECO:0000313" key="8">
    <source>
        <dbReference type="Proteomes" id="UP001085076"/>
    </source>
</evidence>
<keyword evidence="5" id="KW-0472">Membrane</keyword>
<dbReference type="InterPro" id="IPR035979">
    <property type="entry name" value="RBD_domain_sf"/>
</dbReference>
<feature type="transmembrane region" description="Helical" evidence="5">
    <location>
        <begin position="33"/>
        <end position="54"/>
    </location>
</feature>
<feature type="compositionally biased region" description="Basic and acidic residues" evidence="4">
    <location>
        <begin position="241"/>
        <end position="261"/>
    </location>
</feature>
<reference evidence="7" key="1">
    <citation type="submission" date="2021-03" db="EMBL/GenBank/DDBJ databases">
        <authorList>
            <person name="Li Z."/>
            <person name="Yang C."/>
        </authorList>
    </citation>
    <scope>NUCLEOTIDE SEQUENCE</scope>
    <source>
        <strain evidence="7">Dzin_1.0</strain>
        <tissue evidence="7">Leaf</tissue>
    </source>
</reference>
<proteinExistence type="predicted"/>
<keyword evidence="5" id="KW-1133">Transmembrane helix</keyword>
<dbReference type="PANTHER" id="PTHR23147">
    <property type="entry name" value="SERINE/ARGININE RICH SPLICING FACTOR"/>
    <property type="match status" value="1"/>
</dbReference>
<keyword evidence="5" id="KW-0812">Transmembrane</keyword>
<feature type="transmembrane region" description="Helical" evidence="5">
    <location>
        <begin position="75"/>
        <end position="97"/>
    </location>
</feature>
<dbReference type="OrthoDB" id="439808at2759"/>
<evidence type="ECO:0000256" key="2">
    <source>
        <dbReference type="ARBA" id="ARBA00023187"/>
    </source>
</evidence>
<dbReference type="GO" id="GO:0006397">
    <property type="term" value="P:mRNA processing"/>
    <property type="evidence" value="ECO:0007669"/>
    <property type="project" value="UniProtKB-KW"/>
</dbReference>
<gene>
    <name evidence="7" type="ORF">J5N97_011014</name>
</gene>
<feature type="region of interest" description="Disordered" evidence="4">
    <location>
        <begin position="241"/>
        <end position="379"/>
    </location>
</feature>
<name>A0A9D5HN37_9LILI</name>
<dbReference type="SMART" id="SM00360">
    <property type="entry name" value="RRM"/>
    <property type="match status" value="1"/>
</dbReference>
<evidence type="ECO:0000259" key="6">
    <source>
        <dbReference type="PROSITE" id="PS50102"/>
    </source>
</evidence>
<feature type="region of interest" description="Disordered" evidence="4">
    <location>
        <begin position="126"/>
        <end position="158"/>
    </location>
</feature>
<dbReference type="Pfam" id="PF00076">
    <property type="entry name" value="RRM_1"/>
    <property type="match status" value="1"/>
</dbReference>
<dbReference type="SUPFAM" id="SSF54928">
    <property type="entry name" value="RNA-binding domain, RBD"/>
    <property type="match status" value="1"/>
</dbReference>
<protein>
    <recommendedName>
        <fullName evidence="6">RRM domain-containing protein</fullName>
    </recommendedName>
</protein>
<evidence type="ECO:0000313" key="7">
    <source>
        <dbReference type="EMBL" id="KAJ0982759.1"/>
    </source>
</evidence>
<reference evidence="7" key="2">
    <citation type="journal article" date="2022" name="Hortic Res">
        <title>The genome of Dioscorea zingiberensis sheds light on the biosynthesis, origin and evolution of the medicinally important diosgenin saponins.</title>
        <authorList>
            <person name="Li Y."/>
            <person name="Tan C."/>
            <person name="Li Z."/>
            <person name="Guo J."/>
            <person name="Li S."/>
            <person name="Chen X."/>
            <person name="Wang C."/>
            <person name="Dai X."/>
            <person name="Yang H."/>
            <person name="Song W."/>
            <person name="Hou L."/>
            <person name="Xu J."/>
            <person name="Tong Z."/>
            <person name="Xu A."/>
            <person name="Yuan X."/>
            <person name="Wang W."/>
            <person name="Yang Q."/>
            <person name="Chen L."/>
            <person name="Sun Z."/>
            <person name="Wang K."/>
            <person name="Pan B."/>
            <person name="Chen J."/>
            <person name="Bao Y."/>
            <person name="Liu F."/>
            <person name="Qi X."/>
            <person name="Gang D.R."/>
            <person name="Wen J."/>
            <person name="Li J."/>
        </authorList>
    </citation>
    <scope>NUCLEOTIDE SEQUENCE</scope>
    <source>
        <strain evidence="7">Dzin_1.0</strain>
    </source>
</reference>
<dbReference type="InterPro" id="IPR050907">
    <property type="entry name" value="SRSF"/>
</dbReference>
<dbReference type="InterPro" id="IPR000504">
    <property type="entry name" value="RRM_dom"/>
</dbReference>
<dbReference type="Proteomes" id="UP001085076">
    <property type="component" value="Miscellaneous, Linkage group lg02"/>
</dbReference>
<feature type="compositionally biased region" description="Low complexity" evidence="4">
    <location>
        <begin position="291"/>
        <end position="300"/>
    </location>
</feature>
<keyword evidence="2" id="KW-0508">mRNA splicing</keyword>
<evidence type="ECO:0000256" key="4">
    <source>
        <dbReference type="SAM" id="MobiDB-lite"/>
    </source>
</evidence>
<organism evidence="7 8">
    <name type="scientific">Dioscorea zingiberensis</name>
    <dbReference type="NCBI Taxonomy" id="325984"/>
    <lineage>
        <taxon>Eukaryota</taxon>
        <taxon>Viridiplantae</taxon>
        <taxon>Streptophyta</taxon>
        <taxon>Embryophyta</taxon>
        <taxon>Tracheophyta</taxon>
        <taxon>Spermatophyta</taxon>
        <taxon>Magnoliopsida</taxon>
        <taxon>Liliopsida</taxon>
        <taxon>Dioscoreales</taxon>
        <taxon>Dioscoreaceae</taxon>
        <taxon>Dioscorea</taxon>
    </lineage>
</organism>
<dbReference type="GO" id="GO:0003723">
    <property type="term" value="F:RNA binding"/>
    <property type="evidence" value="ECO:0007669"/>
    <property type="project" value="UniProtKB-UniRule"/>
</dbReference>
<evidence type="ECO:0000256" key="1">
    <source>
        <dbReference type="ARBA" id="ARBA00022664"/>
    </source>
</evidence>
<dbReference type="PROSITE" id="PS50102">
    <property type="entry name" value="RRM"/>
    <property type="match status" value="1"/>
</dbReference>